<protein>
    <recommendedName>
        <fullName evidence="9">MFS general substrate transporter</fullName>
    </recommendedName>
</protein>
<evidence type="ECO:0000256" key="3">
    <source>
        <dbReference type="ARBA" id="ARBA00022692"/>
    </source>
</evidence>
<feature type="transmembrane region" description="Helical" evidence="6">
    <location>
        <begin position="6"/>
        <end position="23"/>
    </location>
</feature>
<feature type="transmembrane region" description="Helical" evidence="6">
    <location>
        <begin position="44"/>
        <end position="63"/>
    </location>
</feature>
<comment type="subcellular location">
    <subcellularLocation>
        <location evidence="1">Membrane</location>
        <topology evidence="1">Multi-pass membrane protein</topology>
    </subcellularLocation>
</comment>
<keyword evidence="5 6" id="KW-0472">Membrane</keyword>
<gene>
    <name evidence="7" type="ORF">D9758_008522</name>
</gene>
<keyword evidence="2" id="KW-0813">Transport</keyword>
<accession>A0A8H5G5M8</accession>
<feature type="transmembrane region" description="Helical" evidence="6">
    <location>
        <begin position="202"/>
        <end position="222"/>
    </location>
</feature>
<dbReference type="OrthoDB" id="419616at2759"/>
<dbReference type="AlphaFoldDB" id="A0A8H5G5M8"/>
<evidence type="ECO:0000313" key="8">
    <source>
        <dbReference type="Proteomes" id="UP000559256"/>
    </source>
</evidence>
<feature type="transmembrane region" description="Helical" evidence="6">
    <location>
        <begin position="264"/>
        <end position="288"/>
    </location>
</feature>
<dbReference type="Gene3D" id="1.20.1250.20">
    <property type="entry name" value="MFS general substrate transporter like domains"/>
    <property type="match status" value="1"/>
</dbReference>
<evidence type="ECO:0008006" key="9">
    <source>
        <dbReference type="Google" id="ProtNLM"/>
    </source>
</evidence>
<evidence type="ECO:0000256" key="6">
    <source>
        <dbReference type="SAM" id="Phobius"/>
    </source>
</evidence>
<reference evidence="7 8" key="1">
    <citation type="journal article" date="2020" name="ISME J.">
        <title>Uncovering the hidden diversity of litter-decomposition mechanisms in mushroom-forming fungi.</title>
        <authorList>
            <person name="Floudas D."/>
            <person name="Bentzer J."/>
            <person name="Ahren D."/>
            <person name="Johansson T."/>
            <person name="Persson P."/>
            <person name="Tunlid A."/>
        </authorList>
    </citation>
    <scope>NUCLEOTIDE SEQUENCE [LARGE SCALE GENOMIC DNA]</scope>
    <source>
        <strain evidence="7 8">CBS 291.85</strain>
    </source>
</reference>
<dbReference type="SUPFAM" id="SSF103473">
    <property type="entry name" value="MFS general substrate transporter"/>
    <property type="match status" value="1"/>
</dbReference>
<dbReference type="GO" id="GO:0016020">
    <property type="term" value="C:membrane"/>
    <property type="evidence" value="ECO:0007669"/>
    <property type="project" value="UniProtKB-SubCell"/>
</dbReference>
<evidence type="ECO:0000313" key="7">
    <source>
        <dbReference type="EMBL" id="KAF5358829.1"/>
    </source>
</evidence>
<evidence type="ECO:0000256" key="4">
    <source>
        <dbReference type="ARBA" id="ARBA00022989"/>
    </source>
</evidence>
<feature type="transmembrane region" description="Helical" evidence="6">
    <location>
        <begin position="229"/>
        <end position="252"/>
    </location>
</feature>
<dbReference type="EMBL" id="JAACJM010000048">
    <property type="protein sequence ID" value="KAF5358829.1"/>
    <property type="molecule type" value="Genomic_DNA"/>
</dbReference>
<evidence type="ECO:0000256" key="1">
    <source>
        <dbReference type="ARBA" id="ARBA00004141"/>
    </source>
</evidence>
<dbReference type="PANTHER" id="PTHR23504:SF15">
    <property type="entry name" value="MAJOR FACILITATOR SUPERFAMILY (MFS) PROFILE DOMAIN-CONTAINING PROTEIN"/>
    <property type="match status" value="1"/>
</dbReference>
<evidence type="ECO:0000256" key="5">
    <source>
        <dbReference type="ARBA" id="ARBA00023136"/>
    </source>
</evidence>
<organism evidence="7 8">
    <name type="scientific">Tetrapyrgos nigripes</name>
    <dbReference type="NCBI Taxonomy" id="182062"/>
    <lineage>
        <taxon>Eukaryota</taxon>
        <taxon>Fungi</taxon>
        <taxon>Dikarya</taxon>
        <taxon>Basidiomycota</taxon>
        <taxon>Agaricomycotina</taxon>
        <taxon>Agaricomycetes</taxon>
        <taxon>Agaricomycetidae</taxon>
        <taxon>Agaricales</taxon>
        <taxon>Marasmiineae</taxon>
        <taxon>Marasmiaceae</taxon>
        <taxon>Tetrapyrgos</taxon>
    </lineage>
</organism>
<keyword evidence="3 6" id="KW-0812">Transmembrane</keyword>
<dbReference type="Proteomes" id="UP000559256">
    <property type="component" value="Unassembled WGS sequence"/>
</dbReference>
<keyword evidence="4 6" id="KW-1133">Transmembrane helix</keyword>
<feature type="transmembrane region" description="Helical" evidence="6">
    <location>
        <begin position="334"/>
        <end position="354"/>
    </location>
</feature>
<sequence length="361" mass="39197">MLDLVWAGGLVFLDVLFWIVDYLSRIRNKQVIFKRRRFVMQTGILESLKGGLLAPLAGGLLAHPAEQYPNVFGNSEFLKKYPYFLPSAVPATFAVCAWLVAFFFLKETLASPQPISKLFQCRRTQVTQGHPLETSEATDDSENQQRPVPFKRLFTGPILLVVANYALLSLIDNTFKAVHPLFLSTPVALGGLELSPSAIGKIVAAFGLCNGLMEILFFAWVHETRGPKFTFLIGVVSGLPTFALFPAISLAAKAYGLGGLTWTLVGLQVVSSSLASFSYGAIFIYIASSAPNRASLGMTNGLNQMTVGLARAIGPAVSNWLYSVSIKHKYLGGFMVYIVILGATCVAIAMASMLPGHRRLP</sequence>
<feature type="transmembrane region" description="Helical" evidence="6">
    <location>
        <begin position="83"/>
        <end position="105"/>
    </location>
</feature>
<dbReference type="InterPro" id="IPR036259">
    <property type="entry name" value="MFS_trans_sf"/>
</dbReference>
<dbReference type="PANTHER" id="PTHR23504">
    <property type="entry name" value="MAJOR FACILITATOR SUPERFAMILY DOMAIN-CONTAINING PROTEIN 10"/>
    <property type="match status" value="1"/>
</dbReference>
<keyword evidence="8" id="KW-1185">Reference proteome</keyword>
<proteinExistence type="predicted"/>
<feature type="transmembrane region" description="Helical" evidence="6">
    <location>
        <begin position="153"/>
        <end position="171"/>
    </location>
</feature>
<comment type="caution">
    <text evidence="7">The sequence shown here is derived from an EMBL/GenBank/DDBJ whole genome shotgun (WGS) entry which is preliminary data.</text>
</comment>
<name>A0A8H5G5M8_9AGAR</name>
<feature type="transmembrane region" description="Helical" evidence="6">
    <location>
        <begin position="300"/>
        <end position="322"/>
    </location>
</feature>
<evidence type="ECO:0000256" key="2">
    <source>
        <dbReference type="ARBA" id="ARBA00022448"/>
    </source>
</evidence>